<evidence type="ECO:0000259" key="2">
    <source>
        <dbReference type="PROSITE" id="PS50235"/>
    </source>
</evidence>
<dbReference type="GO" id="GO:0016579">
    <property type="term" value="P:protein deubiquitination"/>
    <property type="evidence" value="ECO:0007669"/>
    <property type="project" value="InterPro"/>
</dbReference>
<gene>
    <name evidence="3" type="ORF">TrST_g7283</name>
</gene>
<feature type="region of interest" description="Disordered" evidence="1">
    <location>
        <begin position="1992"/>
        <end position="2029"/>
    </location>
</feature>
<name>A0A9W7E6H4_9STRA</name>
<evidence type="ECO:0000313" key="4">
    <source>
        <dbReference type="Proteomes" id="UP001165085"/>
    </source>
</evidence>
<dbReference type="InterPro" id="IPR038765">
    <property type="entry name" value="Papain-like_cys_pep_sf"/>
</dbReference>
<dbReference type="GO" id="GO:0004843">
    <property type="term" value="F:cysteine-type deubiquitinase activity"/>
    <property type="evidence" value="ECO:0007669"/>
    <property type="project" value="InterPro"/>
</dbReference>
<feature type="compositionally biased region" description="Basic and acidic residues" evidence="1">
    <location>
        <begin position="483"/>
        <end position="492"/>
    </location>
</feature>
<dbReference type="InterPro" id="IPR050164">
    <property type="entry name" value="Peptidase_C19"/>
</dbReference>
<feature type="compositionally biased region" description="Basic and acidic residues" evidence="1">
    <location>
        <begin position="3007"/>
        <end position="3018"/>
    </location>
</feature>
<dbReference type="InterPro" id="IPR016024">
    <property type="entry name" value="ARM-type_fold"/>
</dbReference>
<keyword evidence="4" id="KW-1185">Reference proteome</keyword>
<dbReference type="InterPro" id="IPR028889">
    <property type="entry name" value="USP"/>
</dbReference>
<dbReference type="SUPFAM" id="SSF54001">
    <property type="entry name" value="Cysteine proteinases"/>
    <property type="match status" value="1"/>
</dbReference>
<feature type="compositionally biased region" description="Basic and acidic residues" evidence="1">
    <location>
        <begin position="2006"/>
        <end position="2019"/>
    </location>
</feature>
<proteinExistence type="predicted"/>
<feature type="compositionally biased region" description="Acidic residues" evidence="1">
    <location>
        <begin position="2152"/>
        <end position="2163"/>
    </location>
</feature>
<reference evidence="4" key="1">
    <citation type="journal article" date="2023" name="Commun. Biol.">
        <title>Genome analysis of Parmales, the sister group of diatoms, reveals the evolutionary specialization of diatoms from phago-mixotrophs to photoautotrophs.</title>
        <authorList>
            <person name="Ban H."/>
            <person name="Sato S."/>
            <person name="Yoshikawa S."/>
            <person name="Yamada K."/>
            <person name="Nakamura Y."/>
            <person name="Ichinomiya M."/>
            <person name="Sato N."/>
            <person name="Blanc-Mathieu R."/>
            <person name="Endo H."/>
            <person name="Kuwata A."/>
            <person name="Ogata H."/>
        </authorList>
    </citation>
    <scope>NUCLEOTIDE SEQUENCE [LARGE SCALE GENOMIC DNA]</scope>
    <source>
        <strain evidence="4">NIES 3701</strain>
    </source>
</reference>
<dbReference type="Gene3D" id="3.90.70.10">
    <property type="entry name" value="Cysteine proteinases"/>
    <property type="match status" value="2"/>
</dbReference>
<feature type="domain" description="USP" evidence="2">
    <location>
        <begin position="1618"/>
        <end position="2130"/>
    </location>
</feature>
<accession>A0A9W7E6H4</accession>
<dbReference type="PROSITE" id="PS50235">
    <property type="entry name" value="USP_3"/>
    <property type="match status" value="1"/>
</dbReference>
<evidence type="ECO:0000256" key="1">
    <source>
        <dbReference type="SAM" id="MobiDB-lite"/>
    </source>
</evidence>
<feature type="region of interest" description="Disordered" evidence="1">
    <location>
        <begin position="2998"/>
        <end position="3018"/>
    </location>
</feature>
<dbReference type="PROSITE" id="PS00973">
    <property type="entry name" value="USP_2"/>
    <property type="match status" value="1"/>
</dbReference>
<dbReference type="SUPFAM" id="SSF48371">
    <property type="entry name" value="ARM repeat"/>
    <property type="match status" value="1"/>
</dbReference>
<feature type="region of interest" description="Disordered" evidence="1">
    <location>
        <begin position="2135"/>
        <end position="2170"/>
    </location>
</feature>
<comment type="caution">
    <text evidence="3">The sequence shown here is derived from an EMBL/GenBank/DDBJ whole genome shotgun (WGS) entry which is preliminary data.</text>
</comment>
<organism evidence="3 4">
    <name type="scientific">Triparma strigata</name>
    <dbReference type="NCBI Taxonomy" id="1606541"/>
    <lineage>
        <taxon>Eukaryota</taxon>
        <taxon>Sar</taxon>
        <taxon>Stramenopiles</taxon>
        <taxon>Ochrophyta</taxon>
        <taxon>Bolidophyceae</taxon>
        <taxon>Parmales</taxon>
        <taxon>Triparmaceae</taxon>
        <taxon>Triparma</taxon>
    </lineage>
</organism>
<dbReference type="InterPro" id="IPR001394">
    <property type="entry name" value="Peptidase_C19_UCH"/>
</dbReference>
<dbReference type="GO" id="GO:0005634">
    <property type="term" value="C:nucleus"/>
    <property type="evidence" value="ECO:0007669"/>
    <property type="project" value="TreeGrafter"/>
</dbReference>
<feature type="region of interest" description="Disordered" evidence="1">
    <location>
        <begin position="467"/>
        <end position="496"/>
    </location>
</feature>
<dbReference type="PANTHER" id="PTHR24006:SF827">
    <property type="entry name" value="UBIQUITIN CARBOXYL-TERMINAL HYDROLASE 34"/>
    <property type="match status" value="1"/>
</dbReference>
<dbReference type="PANTHER" id="PTHR24006">
    <property type="entry name" value="UBIQUITIN CARBOXYL-TERMINAL HYDROLASE"/>
    <property type="match status" value="1"/>
</dbReference>
<dbReference type="EMBL" id="BRXY01000137">
    <property type="protein sequence ID" value="GMH70099.1"/>
    <property type="molecule type" value="Genomic_DNA"/>
</dbReference>
<dbReference type="OrthoDB" id="289038at2759"/>
<feature type="compositionally biased region" description="Basic and acidic residues" evidence="1">
    <location>
        <begin position="2139"/>
        <end position="2151"/>
    </location>
</feature>
<protein>
    <recommendedName>
        <fullName evidence="2">USP domain-containing protein</fullName>
    </recommendedName>
</protein>
<feature type="compositionally biased region" description="Pro residues" evidence="1">
    <location>
        <begin position="270"/>
        <end position="287"/>
    </location>
</feature>
<dbReference type="Proteomes" id="UP001165085">
    <property type="component" value="Unassembled WGS sequence"/>
</dbReference>
<sequence>MPLLDDHELLGSPESDLADTRDTPAEGLAVYNKVKDMLTRISKVGWNESTVSIKYAANFLETCPAAQEFSDGYLKQIVSILLDQEHVKLQNLANTGGVEKKCVEDSLSSSVQLIATALAMAVADPTRLSPNPQLLTLAQIFDPNRIFYVKPKHAYGSTQSNDNFRKQLIKTFLEYGGAENLAKYLSTLVSSGFDKCGVEMDHIALLVDGLDQALKFHVKLAKAQAAVANNNSSVANPSTPPRAPAASVANLNPETPPPTPASPGDLNSTAPPPSPAPSAPMAAPVPTPLPEILQKTVNTLTSQILKTELEVLKNLAGSLLKLSNSLESITCTIQNSPRPPEKWYTAFAFPHIKILLDSNSLNLKLHATTMLTNLTVQSTAFKPPPSSYIVEGAGLEWVNGEFQQANAPGDSLKYTYTVKNHPKGKKIDLTLFQCSMRSQCKWWFISEADPDQPGTDKDIDYYQHKSTKAEEAMPPKNGWSVSKGHDKEKRDPPPTLTAIYSEETKENLETWLKAFVARPAVWDACCDGHREVVRRGGEVVKWMSEVGGIKETNLDGAWKNCVAKGVSVESAEILQILTSIIDTLAPDLALHLLSRTKQTLNTNKTNNVEIVVDFLEFLGNKNAGGTKIVAPEVNAAIMDLLWSTLTHSSVPQKSYVSLLNYFLSNLTPAQISEYLARCTKSLTSTSSLKHPLKIIQITHALLKAAPTDDVIRSTELPKLLFEELLEHVSKDKPEGLKERLDVARFVFGKTEEVNVTFEQLKSCWDLTSNPEIKNHLLSFLSSGSNFNPPVYKNNYPTAYNGVSTSFTTSEPLLLSCFESSVAKRAFEELVCKMDWEKVEVESYKSFKEILEGVRPAAMLKLGNSRSLSSSSNSDSDVGLDSLWQIALTASSTDVVSEANSDLLQVYTQEGKSDSADAFVSRVFSYLSSSKGSKLTISRCVQLLCGAVRCGEESQYESITYALATMDSTNCRGVFNSVPHVLRSAACTAPVNIVVKRLPGGGGSHSRDSVATGAPAPAPSTKVTKEVFQLQLHPLETLDSIRHKVAMAINCHVKFVKPITVSGKRSKENEQLTTLSQLSYSTTVSELSLCEGSELTFLAMTKESSSQHSSGKKQKAMGDHLDVISLFLDSNASSKYFLTLFSILEKSQTQPDGKAIESLIWDFLLAVPTNQSMVSSVKAAAGLSISMGDEDTWASLLNVSTIHKSVYTMQVIDFLLQPADELFNSTKESNALMDELRDVSIKFKKGFVETGGFQALLTLFVDRDNSNVIRGGMGNAVALRILKFCLFDEAEAEQSLLKNIKDSKPLLIKLASAALSDSGDSVVIDAVEMLRLLLQSADNLVQDFVKLPKNIAEDLVTKLLLRAGSDGGKGGMGVRRAMLTTVIDVPQLGTVGFPWLLKCLDGLSIEDEHVGEFFGVLQKLVKGAPTDNPKEFAGPSAKLLAQLGTAACKKLLSLSTASLLEEFSTSQPTNCTAVLNGCLSLIRKLLETKVPGGGESSLVDGCKAIQKVRRSNNVIDKLAKKVARLGLNSSGSLLCCLVDLLFEDFLFAMGGKSKRPICSTDESRKLAFNVAAAIAKASPAATLQPISSYVSTIISHGEPGLRNRWAFMIPPIFASNDFKGLRNQGCTCYMNSLLQQLYMMKDVRESICGAKLPERSGGAEGENLVGKRLQLWWENGSHYEAEVQKFDAKNGMHTITYVAQTNTALPAQNTNYGQNRYHNYNQPVQTAQDIEDLKLGFSLEERVVELHLSTGRVGRESGNYIIKAGSMAGGEQSGEGGDKDNENARKMLEELQKTFVSLSSTTSPAYNPRSLVSTSSCLKLEFDVYQQNDAAEYQTKLFDKLEGTLGKYDKKVGKEITNRFQAGTTMQKICRECGLKTNNAEQVCVNVEIPVRGKTEIHEGLDMYCSEELMSGDNKVMCEKCDKKTDTLLRTSMSKFPRCLTVSLKRFDLDYEIWETVKLNSRFEFGLNLNLKQYSIEGREAIDKYVEEMKAKLKEEEQEKGDDDEGGKEGAGKDGPRLERASSFGYDPNASGSFDPLSTLPDEDWEYKLAGVLVHAGVAGGGHYYSFIKDRDSSDWFKFDDEDVTPFDVSRGEEEWFGGKVMKETKWQNGAVNMVETERYANAMMLFYEKVKVDDDDDDGDRKKGEVKRGEKEDEEEEEDEKEEEPAKGSSGYDAYLSAVHAANDTHVRNSYLFDTELNIFLHQLLTHTPTLEVLKLCVNFFFDTFIHGVCGTKAVEQWRDAICRAIEKVGGEAADWLVREVAGRVQSRLSGSWLNHVAKDSTSSTIRQAGLEMISTAMHTVVRDQTEASKLTVWTESWKKQTTSIQMMGDGSAPYPSKLENNLRTIEDFQGAAGSAIGVILSAVNELTNNVPTFWKASIELLEFIGGLVTVKGLREACLASHMHVRLLSCIVRANAPEKIRAAFPGPTMSAGVVERLRGGGLGGVGQHAQHMTFAGQFGGVPENDIIRTCLAAVAGILGVPGARAKSLHGSGVTSANPSLTKDSVQAFKYIFDACRGDCKGMDLQAILTCMDLCKVEKQDGYNHQIKNILNQYATETVKGGAQALTLEGFLKYHSDTAKKEESRVREDLNVFGFRRDLSRREFVDVVTNVDEKVKLTFEPTEAAARDIFENAGGAVGGASGSEMSEALASSVDFWRVAFGVDVGLSSSCLAAFWLNQDSTTFINEVLTTMVEATGQWNANDTAELCGRIFEALVGLPDAFQQERMRTIFYSTVEVKGLQLGIFNVAREYAQNTVKWGLTNEESAYMYINIVRSLRKNGAVVEWMGEEKRRPAWAWMDRVLNGEVGARGGAGAGGGVRSGDDDVAVVAGGGVGVQPIGGFVDSDDETDLGVINLMGAGVEACNGRYGHSGTFDRVGKWTKEAVVNGATVTMCAYRCKLDDDSRRWFVSVIPKGQKPGTNRDVDYYGNSSLGEGFYPPTHGWTAVTDTNGAGMSPGPIISFGGIDVDVVGGLGDSDSDAGMPDLLGEGGDVGDLYFNHGVGGGDDSPPELDRFSNDFRSI</sequence>
<dbReference type="GO" id="GO:0005829">
    <property type="term" value="C:cytosol"/>
    <property type="evidence" value="ECO:0007669"/>
    <property type="project" value="TreeGrafter"/>
</dbReference>
<evidence type="ECO:0000313" key="3">
    <source>
        <dbReference type="EMBL" id="GMH70099.1"/>
    </source>
</evidence>
<dbReference type="Pfam" id="PF00443">
    <property type="entry name" value="UCH"/>
    <property type="match status" value="1"/>
</dbReference>
<dbReference type="InterPro" id="IPR018200">
    <property type="entry name" value="USP_CS"/>
</dbReference>
<feature type="region of interest" description="Disordered" evidence="1">
    <location>
        <begin position="231"/>
        <end position="287"/>
    </location>
</feature>